<name>A0A1G9V410_9ACTN</name>
<keyword evidence="1" id="KW-0560">Oxidoreductase</keyword>
<organism evidence="3 4">
    <name type="scientific">Actinacidiphila guanduensis</name>
    <dbReference type="NCBI Taxonomy" id="310781"/>
    <lineage>
        <taxon>Bacteria</taxon>
        <taxon>Bacillati</taxon>
        <taxon>Actinomycetota</taxon>
        <taxon>Actinomycetes</taxon>
        <taxon>Kitasatosporales</taxon>
        <taxon>Streptomycetaceae</taxon>
        <taxon>Actinacidiphila</taxon>
    </lineage>
</organism>
<feature type="domain" description="Luciferase-like" evidence="2">
    <location>
        <begin position="20"/>
        <end position="254"/>
    </location>
</feature>
<evidence type="ECO:0000256" key="1">
    <source>
        <dbReference type="ARBA" id="ARBA00023002"/>
    </source>
</evidence>
<dbReference type="PANTHER" id="PTHR43244:SF1">
    <property type="entry name" value="5,10-METHYLENETETRAHYDROMETHANOPTERIN REDUCTASE"/>
    <property type="match status" value="1"/>
</dbReference>
<protein>
    <submittedName>
        <fullName evidence="3">Flavin-dependent oxidoreductase, luciferase family (Includes alkanesulfonate monooxygenase SsuD and methylene tetrahydromethanopterin reductase)</fullName>
    </submittedName>
</protein>
<evidence type="ECO:0000259" key="2">
    <source>
        <dbReference type="Pfam" id="PF00296"/>
    </source>
</evidence>
<dbReference type="Proteomes" id="UP000199341">
    <property type="component" value="Unassembled WGS sequence"/>
</dbReference>
<dbReference type="InterPro" id="IPR036661">
    <property type="entry name" value="Luciferase-like_sf"/>
</dbReference>
<dbReference type="OrthoDB" id="675245at2"/>
<gene>
    <name evidence="3" type="ORF">SAMN05216259_101120</name>
</gene>
<evidence type="ECO:0000313" key="3">
    <source>
        <dbReference type="EMBL" id="SDM66934.1"/>
    </source>
</evidence>
<dbReference type="SUPFAM" id="SSF51679">
    <property type="entry name" value="Bacterial luciferase-like"/>
    <property type="match status" value="1"/>
</dbReference>
<dbReference type="InterPro" id="IPR011251">
    <property type="entry name" value="Luciferase-like_dom"/>
</dbReference>
<dbReference type="GO" id="GO:0004497">
    <property type="term" value="F:monooxygenase activity"/>
    <property type="evidence" value="ECO:0007669"/>
    <property type="project" value="UniProtKB-KW"/>
</dbReference>
<dbReference type="Gene3D" id="3.20.20.30">
    <property type="entry name" value="Luciferase-like domain"/>
    <property type="match status" value="1"/>
</dbReference>
<dbReference type="GO" id="GO:0016705">
    <property type="term" value="F:oxidoreductase activity, acting on paired donors, with incorporation or reduction of molecular oxygen"/>
    <property type="evidence" value="ECO:0007669"/>
    <property type="project" value="InterPro"/>
</dbReference>
<dbReference type="AlphaFoldDB" id="A0A1G9V410"/>
<dbReference type="EMBL" id="FNIE01000001">
    <property type="protein sequence ID" value="SDM66934.1"/>
    <property type="molecule type" value="Genomic_DNA"/>
</dbReference>
<reference evidence="3 4" key="1">
    <citation type="submission" date="2016-10" db="EMBL/GenBank/DDBJ databases">
        <authorList>
            <person name="de Groot N.N."/>
        </authorList>
    </citation>
    <scope>NUCLEOTIDE SEQUENCE [LARGE SCALE GENOMIC DNA]</scope>
    <source>
        <strain evidence="3 4">CGMCC 4.2022</strain>
    </source>
</reference>
<proteinExistence type="predicted"/>
<keyword evidence="4" id="KW-1185">Reference proteome</keyword>
<dbReference type="CDD" id="cd01097">
    <property type="entry name" value="Tetrahydromethanopterin_reductase"/>
    <property type="match status" value="1"/>
</dbReference>
<dbReference type="PANTHER" id="PTHR43244">
    <property type="match status" value="1"/>
</dbReference>
<dbReference type="Pfam" id="PF00296">
    <property type="entry name" value="Bac_luciferase"/>
    <property type="match status" value="1"/>
</dbReference>
<dbReference type="STRING" id="310781.SAMN05216259_101120"/>
<dbReference type="InterPro" id="IPR050564">
    <property type="entry name" value="F420-G6PD/mer"/>
</dbReference>
<accession>A0A1G9V410</accession>
<evidence type="ECO:0000313" key="4">
    <source>
        <dbReference type="Proteomes" id="UP000199341"/>
    </source>
</evidence>
<sequence>MTNSPVPRGRIGVVFDRSRPPEELTGFARDVEADGADDLWVVEDLGWAGSISSAALALSATGGLRVGIGIAPAPLRNPALLAMELGTLARLFPGRLVAGIGHGVPEWMERVGATHPDKLALLEETVVAVRTLLRGERADLRGKAVRIEDTALVHPPAEVPPLVAGVVRPRSLELSGRVADGTVMAEGQGPERVAAALARIASGRAAAGATGPHELIVFSHLAVSDDPARVEAALAPIRAEYAAWLGIPAPDVHFTAGTPAEAAARVRALWAAGADTVVLRPVGADPRGQLGAVLAALEA</sequence>
<keyword evidence="3" id="KW-0503">Monooxygenase</keyword>
<dbReference type="RefSeq" id="WP_093782226.1">
    <property type="nucleotide sequence ID" value="NZ_FNIE01000001.1"/>
</dbReference>